<protein>
    <submittedName>
        <fullName evidence="1">Uncharacterized protein</fullName>
    </submittedName>
</protein>
<organism evidence="1 2">
    <name type="scientific">Pendulispora albinea</name>
    <dbReference type="NCBI Taxonomy" id="2741071"/>
    <lineage>
        <taxon>Bacteria</taxon>
        <taxon>Pseudomonadati</taxon>
        <taxon>Myxococcota</taxon>
        <taxon>Myxococcia</taxon>
        <taxon>Myxococcales</taxon>
        <taxon>Sorangiineae</taxon>
        <taxon>Pendulisporaceae</taxon>
        <taxon>Pendulispora</taxon>
    </lineage>
</organism>
<dbReference type="EMBL" id="CP089984">
    <property type="protein sequence ID" value="WXB17012.1"/>
    <property type="molecule type" value="Genomic_DNA"/>
</dbReference>
<evidence type="ECO:0000313" key="1">
    <source>
        <dbReference type="EMBL" id="WXB17012.1"/>
    </source>
</evidence>
<dbReference type="RefSeq" id="WP_394826641.1">
    <property type="nucleotide sequence ID" value="NZ_CP089984.1"/>
</dbReference>
<gene>
    <name evidence="1" type="ORF">LZC94_06980</name>
</gene>
<evidence type="ECO:0000313" key="2">
    <source>
        <dbReference type="Proteomes" id="UP001370348"/>
    </source>
</evidence>
<sequence length="165" mass="16495">MVLSLGCTFLANFDDPSPKPGPGGEDGGVEASAVADGGPSNCPGYMLDPKAQPCSVNRGRARGIYCACNGLANYQGSRDDLVICDGDGGIVEVTACSNGCAFYPAGIPDSCDPCAGRADGKWCATEFGVDAGRVLMSCQAGRQAPGSAFQCPARCTGAGPGAACN</sequence>
<keyword evidence="2" id="KW-1185">Reference proteome</keyword>
<dbReference type="Proteomes" id="UP001370348">
    <property type="component" value="Chromosome"/>
</dbReference>
<proteinExistence type="predicted"/>
<accession>A0ABZ2M1Z7</accession>
<reference evidence="1 2" key="1">
    <citation type="submission" date="2021-12" db="EMBL/GenBank/DDBJ databases">
        <title>Discovery of the Pendulisporaceae a myxobacterial family with distinct sporulation behavior and unique specialized metabolism.</title>
        <authorList>
            <person name="Garcia R."/>
            <person name="Popoff A."/>
            <person name="Bader C.D."/>
            <person name="Loehr J."/>
            <person name="Walesch S."/>
            <person name="Walt C."/>
            <person name="Boldt J."/>
            <person name="Bunk B."/>
            <person name="Haeckl F.J.F.P.J."/>
            <person name="Gunesch A.P."/>
            <person name="Birkelbach J."/>
            <person name="Nuebel U."/>
            <person name="Pietschmann T."/>
            <person name="Bach T."/>
            <person name="Mueller R."/>
        </authorList>
    </citation>
    <scope>NUCLEOTIDE SEQUENCE [LARGE SCALE GENOMIC DNA]</scope>
    <source>
        <strain evidence="1 2">MSr11954</strain>
    </source>
</reference>
<name>A0ABZ2M1Z7_9BACT</name>